<dbReference type="Gene3D" id="3.10.350.10">
    <property type="entry name" value="LysM domain"/>
    <property type="match status" value="3"/>
</dbReference>
<dbReference type="SMART" id="SM00257">
    <property type="entry name" value="LysM"/>
    <property type="match status" value="3"/>
</dbReference>
<keyword evidence="2" id="KW-0732">Signal</keyword>
<feature type="domain" description="LysM" evidence="3">
    <location>
        <begin position="159"/>
        <end position="203"/>
    </location>
</feature>
<dbReference type="RefSeq" id="WP_260653351.1">
    <property type="nucleotide sequence ID" value="NZ_CP104275.1"/>
</dbReference>
<dbReference type="PANTHER" id="PTHR33734:SF22">
    <property type="entry name" value="MEMBRANE-BOUND LYTIC MUREIN TRANSGLYCOSYLASE D"/>
    <property type="match status" value="1"/>
</dbReference>
<dbReference type="SUPFAM" id="SSF54106">
    <property type="entry name" value="LysM domain"/>
    <property type="match status" value="3"/>
</dbReference>
<feature type="domain" description="LysM" evidence="3">
    <location>
        <begin position="226"/>
        <end position="270"/>
    </location>
</feature>
<reference evidence="4" key="1">
    <citation type="submission" date="2022-09" db="EMBL/GenBank/DDBJ databases">
        <title>Novel species in genus Arthrobacter.</title>
        <authorList>
            <person name="Liu Y."/>
        </authorList>
    </citation>
    <scope>NUCLEOTIDE SEQUENCE</scope>
    <source>
        <strain evidence="4">Zg-Y815</strain>
    </source>
</reference>
<proteinExistence type="predicted"/>
<dbReference type="Proteomes" id="UP001059859">
    <property type="component" value="Chromosome"/>
</dbReference>
<sequence length="449" mass="45355">MNTQSTTGPQTARSGANSMPRKLSVAVTTAAIPAVMISALALAEPAAAAPAAPQNTLFPQLPLQAIKNLNTGTSTGVAASQLATQMPATLPAESAAPATHRIVSGDTVSSIAAQYGLSVADLLRVNNLQPTSLIFAGDELRLGGSSAPASAAAAAPSAGTYTVVSGDTLGAIAARHGVSLSSILAANGLSLTSVIYPGQSIRIDGKAPSATPAAPEQGQTAPAAGASYTVAAGDTLGAIAAKHGVSLSGVLASNGLTQGSVIRPGQQIRLDGGTVSITAAAPVAAPTDLVPNTFLHYTYPEHTVADANLNKQALNSLPVPDRAQMQQIVADTAVQMGVDPALAQAFALQESGFDQRAVSPANAIGTMQVIPSSGEWASQLVGRQLNLLDPYDNATAGVAIISALIRSSDSLENAIASYYQGQYSVTTHGMFADTRGYVSSVLAHRESFR</sequence>
<dbReference type="CDD" id="cd00254">
    <property type="entry name" value="LT-like"/>
    <property type="match status" value="1"/>
</dbReference>
<evidence type="ECO:0000313" key="5">
    <source>
        <dbReference type="Proteomes" id="UP001059859"/>
    </source>
</evidence>
<dbReference type="CDD" id="cd00118">
    <property type="entry name" value="LysM"/>
    <property type="match status" value="3"/>
</dbReference>
<keyword evidence="5" id="KW-1185">Reference proteome</keyword>
<feature type="compositionally biased region" description="Polar residues" evidence="1">
    <location>
        <begin position="1"/>
        <end position="17"/>
    </location>
</feature>
<dbReference type="EMBL" id="CP104275">
    <property type="protein sequence ID" value="UWX98235.1"/>
    <property type="molecule type" value="Genomic_DNA"/>
</dbReference>
<feature type="domain" description="LysM" evidence="3">
    <location>
        <begin position="98"/>
        <end position="142"/>
    </location>
</feature>
<feature type="signal peptide" evidence="2">
    <location>
        <begin position="1"/>
        <end position="43"/>
    </location>
</feature>
<dbReference type="InterPro" id="IPR018392">
    <property type="entry name" value="LysM"/>
</dbReference>
<accession>A0ABY5YX60</accession>
<evidence type="ECO:0000313" key="4">
    <source>
        <dbReference type="EMBL" id="UWX98235.1"/>
    </source>
</evidence>
<dbReference type="InterPro" id="IPR023346">
    <property type="entry name" value="Lysozyme-like_dom_sf"/>
</dbReference>
<dbReference type="SUPFAM" id="SSF53955">
    <property type="entry name" value="Lysozyme-like"/>
    <property type="match status" value="1"/>
</dbReference>
<protein>
    <submittedName>
        <fullName evidence="4">LysM peptidoglycan-binding domain-containing protein</fullName>
    </submittedName>
</protein>
<dbReference type="PROSITE" id="PS51782">
    <property type="entry name" value="LYSM"/>
    <property type="match status" value="3"/>
</dbReference>
<feature type="region of interest" description="Disordered" evidence="1">
    <location>
        <begin position="1"/>
        <end position="20"/>
    </location>
</feature>
<evidence type="ECO:0000259" key="3">
    <source>
        <dbReference type="PROSITE" id="PS51782"/>
    </source>
</evidence>
<dbReference type="InterPro" id="IPR008258">
    <property type="entry name" value="Transglycosylase_SLT_dom_1"/>
</dbReference>
<name>A0ABY5YX60_9MICC</name>
<gene>
    <name evidence="4" type="ORF">N2K95_06165</name>
</gene>
<organism evidence="4 5">
    <name type="scientific">Arthrobacter zhaoxinii</name>
    <dbReference type="NCBI Taxonomy" id="2964616"/>
    <lineage>
        <taxon>Bacteria</taxon>
        <taxon>Bacillati</taxon>
        <taxon>Actinomycetota</taxon>
        <taxon>Actinomycetes</taxon>
        <taxon>Micrococcales</taxon>
        <taxon>Micrococcaceae</taxon>
        <taxon>Arthrobacter</taxon>
    </lineage>
</organism>
<evidence type="ECO:0000256" key="1">
    <source>
        <dbReference type="SAM" id="MobiDB-lite"/>
    </source>
</evidence>
<evidence type="ECO:0000256" key="2">
    <source>
        <dbReference type="SAM" id="SignalP"/>
    </source>
</evidence>
<feature type="chain" id="PRO_5047194294" evidence="2">
    <location>
        <begin position="44"/>
        <end position="449"/>
    </location>
</feature>
<dbReference type="Pfam" id="PF01464">
    <property type="entry name" value="SLT"/>
    <property type="match status" value="1"/>
</dbReference>
<dbReference type="InterPro" id="IPR036779">
    <property type="entry name" value="LysM_dom_sf"/>
</dbReference>
<dbReference type="PANTHER" id="PTHR33734">
    <property type="entry name" value="LYSM DOMAIN-CONTAINING GPI-ANCHORED PROTEIN 2"/>
    <property type="match status" value="1"/>
</dbReference>
<dbReference type="Gene3D" id="1.10.530.10">
    <property type="match status" value="1"/>
</dbReference>
<dbReference type="Pfam" id="PF01476">
    <property type="entry name" value="LysM"/>
    <property type="match status" value="3"/>
</dbReference>